<comment type="caution">
    <text evidence="1">The sequence shown here is derived from an EMBL/GenBank/DDBJ whole genome shotgun (WGS) entry which is preliminary data.</text>
</comment>
<dbReference type="EMBL" id="PGGW01000049">
    <property type="protein sequence ID" value="PJE97159.1"/>
    <property type="molecule type" value="Genomic_DNA"/>
</dbReference>
<dbReference type="Gene3D" id="1.10.1740.10">
    <property type="match status" value="1"/>
</dbReference>
<sequence>MEMLATAYESYQDRLLAYVADRVPAYHWSEVEDLAQDTWEYALAHANLAVTGTEESGLPTWLAATARTVIRRHLTPSVPEYGTDWAALAQALGPAHTWPARWHQVLASQGQAALLRLAATELADDGRASAIPAVLVA</sequence>
<dbReference type="AlphaFoldDB" id="A0A2M8LZ09"/>
<dbReference type="GO" id="GO:0006352">
    <property type="term" value="P:DNA-templated transcription initiation"/>
    <property type="evidence" value="ECO:0007669"/>
    <property type="project" value="InterPro"/>
</dbReference>
<dbReference type="SUPFAM" id="SSF88946">
    <property type="entry name" value="Sigma2 domain of RNA polymerase sigma factors"/>
    <property type="match status" value="1"/>
</dbReference>
<evidence type="ECO:0000313" key="1">
    <source>
        <dbReference type="EMBL" id="PJE97159.1"/>
    </source>
</evidence>
<reference evidence="1 2" key="1">
    <citation type="submission" date="2017-11" db="EMBL/GenBank/DDBJ databases">
        <title>Streptomyces carmine sp. nov., a novel actinomycete isolated from Sophora alopecuroides in Xinjiang, China.</title>
        <authorList>
            <person name="Wang Y."/>
            <person name="Luo X."/>
            <person name="Wan C."/>
            <person name="Zhang L."/>
        </authorList>
    </citation>
    <scope>NUCLEOTIDE SEQUENCE [LARGE SCALE GENOMIC DNA]</scope>
    <source>
        <strain evidence="1 2">TRM SA0054</strain>
    </source>
</reference>
<dbReference type="GO" id="GO:0003700">
    <property type="term" value="F:DNA-binding transcription factor activity"/>
    <property type="evidence" value="ECO:0007669"/>
    <property type="project" value="InterPro"/>
</dbReference>
<keyword evidence="2" id="KW-1185">Reference proteome</keyword>
<name>A0A2M8LZ09_9ACTN</name>
<dbReference type="Proteomes" id="UP000230407">
    <property type="component" value="Unassembled WGS sequence"/>
</dbReference>
<gene>
    <name evidence="1" type="ORF">CUT44_14365</name>
</gene>
<organism evidence="1 2">
    <name type="scientific">Streptomyces carminius</name>
    <dbReference type="NCBI Taxonomy" id="2665496"/>
    <lineage>
        <taxon>Bacteria</taxon>
        <taxon>Bacillati</taxon>
        <taxon>Actinomycetota</taxon>
        <taxon>Actinomycetes</taxon>
        <taxon>Kitasatosporales</taxon>
        <taxon>Streptomycetaceae</taxon>
        <taxon>Streptomyces</taxon>
    </lineage>
</organism>
<proteinExistence type="predicted"/>
<dbReference type="InterPro" id="IPR013325">
    <property type="entry name" value="RNA_pol_sigma_r2"/>
</dbReference>
<evidence type="ECO:0000313" key="2">
    <source>
        <dbReference type="Proteomes" id="UP000230407"/>
    </source>
</evidence>
<accession>A0A2M8LZ09</accession>
<protein>
    <submittedName>
        <fullName evidence="1">Uncharacterized protein</fullName>
    </submittedName>
</protein>